<dbReference type="eggNOG" id="ENOG5033PIC">
    <property type="taxonomic scope" value="Bacteria"/>
</dbReference>
<dbReference type="Proteomes" id="UP000027442">
    <property type="component" value="Unassembled WGS sequence"/>
</dbReference>
<protein>
    <recommendedName>
        <fullName evidence="4">Fibrobacter succinogene major domain protein</fullName>
    </recommendedName>
</protein>
<dbReference type="PROSITE" id="PS51257">
    <property type="entry name" value="PROKAR_LIPOPROTEIN"/>
    <property type="match status" value="1"/>
</dbReference>
<name>A0A069QJI3_HOYLO</name>
<dbReference type="AlphaFoldDB" id="A0A069QJI3"/>
<accession>A0A069QJI3</accession>
<organism evidence="2 3">
    <name type="scientific">Hoylesella loescheii DSM 19665 = JCM 12249 = ATCC 15930</name>
    <dbReference type="NCBI Taxonomy" id="1122985"/>
    <lineage>
        <taxon>Bacteria</taxon>
        <taxon>Pseudomonadati</taxon>
        <taxon>Bacteroidota</taxon>
        <taxon>Bacteroidia</taxon>
        <taxon>Bacteroidales</taxon>
        <taxon>Prevotellaceae</taxon>
        <taxon>Hoylesella</taxon>
    </lineage>
</organism>
<feature type="chain" id="PRO_5001668194" description="Fibrobacter succinogene major domain protein" evidence="1">
    <location>
        <begin position="25"/>
        <end position="898"/>
    </location>
</feature>
<gene>
    <name evidence="2" type="ORF">HMPREF1991_01799</name>
</gene>
<keyword evidence="3" id="KW-1185">Reference proteome</keyword>
<proteinExistence type="predicted"/>
<evidence type="ECO:0008006" key="4">
    <source>
        <dbReference type="Google" id="ProtNLM"/>
    </source>
</evidence>
<feature type="signal peptide" evidence="1">
    <location>
        <begin position="1"/>
        <end position="24"/>
    </location>
</feature>
<dbReference type="EMBL" id="JNGW01000076">
    <property type="protein sequence ID" value="KDR52174.1"/>
    <property type="molecule type" value="Genomic_DNA"/>
</dbReference>
<dbReference type="RefSeq" id="WP_018967642.1">
    <property type="nucleotide sequence ID" value="NZ_KB899216.1"/>
</dbReference>
<evidence type="ECO:0000313" key="3">
    <source>
        <dbReference type="Proteomes" id="UP000027442"/>
    </source>
</evidence>
<dbReference type="HOGENOM" id="CLU_015155_0_0_10"/>
<comment type="caution">
    <text evidence="2">The sequence shown here is derived from an EMBL/GenBank/DDBJ whole genome shotgun (WGS) entry which is preliminary data.</text>
</comment>
<reference evidence="2 3" key="1">
    <citation type="submission" date="2013-08" db="EMBL/GenBank/DDBJ databases">
        <authorList>
            <person name="Weinstock G."/>
            <person name="Sodergren E."/>
            <person name="Wylie T."/>
            <person name="Fulton L."/>
            <person name="Fulton R."/>
            <person name="Fronick C."/>
            <person name="O'Laughlin M."/>
            <person name="Godfrey J."/>
            <person name="Miner T."/>
            <person name="Herter B."/>
            <person name="Appelbaum E."/>
            <person name="Cordes M."/>
            <person name="Lek S."/>
            <person name="Wollam A."/>
            <person name="Pepin K.H."/>
            <person name="Palsikar V.B."/>
            <person name="Mitreva M."/>
            <person name="Wilson R.K."/>
        </authorList>
    </citation>
    <scope>NUCLEOTIDE SEQUENCE [LARGE SCALE GENOMIC DNA]</scope>
    <source>
        <strain evidence="2 3">ATCC 15930</strain>
    </source>
</reference>
<keyword evidence="1" id="KW-0732">Signal</keyword>
<evidence type="ECO:0000313" key="2">
    <source>
        <dbReference type="EMBL" id="KDR52174.1"/>
    </source>
</evidence>
<dbReference type="PATRIC" id="fig|1122985.7.peg.1872"/>
<evidence type="ECO:0000256" key="1">
    <source>
        <dbReference type="SAM" id="SignalP"/>
    </source>
</evidence>
<sequence length="898" mass="98816">MNKFRKLLVWAFACTVVWGIVGCADDVANSNQTQNGDIKVDFQVSSAQEEMLLNTQASVTRAAVQEKPYNSELELQDFAPRVHKADPHNGPDVYLIESTVEGIDPTMPETSTRGNVVTEIKQSFSTLGYRGDSPNTISKTPNYFYNEETLKTGALVKPIYWAWNQRYARFYGVYPQVKNGDQSLVLSPQNHEGTPYVDFTANTDIKQQVDLMTAYSGDVVYEAQGVAPNSSLKFYHALTAISFSVGNNLSYPDKIKKIEIKNAISKGRFVMQTAANGTGSKWEELSERKTFTLGDIDVQTKNVPGQRIVGDGTDNYTFLMIPQKLDNVEVVITLEQGKQITVKLSGEWKQGTSKVYRISNTESGWEYTLLTDSPAAADASATASGNYGIISFRKDRAGGRQAVKWKVVGYSTDGGATFSATKPAWLTSLSKTEGDGGEFRETGNAKFDKNKTVFDLQGLILSMQEEPQRGTSTDPYDLSTHDVNGVSTSKNTANCYVISAQGYYKLPLVYGNGIKDGQANTKAYNPGITGTKVLSSFVDHKGQSITSPYITTSNGGKYTATEAKVVWADTDGLVVDPKISNGYLTFRVPNTFQNGNAVVAVLDDGNQILWSWHLWFAPAFVLDPITVKNKQGISYTFPFENIGYKYTKYSGPAKQQRSVIVKVEQEVKNKGVKATATFTITQNGAGAERFGRSMLYQFGRKDPFPATDESMPVGSIRRNPNKRITNISICNTILNPNLFYTNHPDDTDWNNNFSYVNLWSAANKVKTLNDDKVVKTIYDPSPVGFVVPASNAYTGFTTSGGRATTVSNFNVTGSWNNGWNFKAEQGQSIYFSQTGWIGSSDGALYTSAYGYYWVAVPSSYDPDKTSHALQVLSGVVDPTTTPYQKANAFAVRPMKEVN</sequence>